<comment type="caution">
    <text evidence="1">The sequence shown here is derived from an EMBL/GenBank/DDBJ whole genome shotgun (WGS) entry which is preliminary data.</text>
</comment>
<protein>
    <submittedName>
        <fullName evidence="1">Protein-lysine N-methyltransferase efm5</fullName>
    </submittedName>
</protein>
<evidence type="ECO:0000313" key="2">
    <source>
        <dbReference type="Proteomes" id="UP001521116"/>
    </source>
</evidence>
<accession>A0ABR3SD05</accession>
<dbReference type="Proteomes" id="UP001521116">
    <property type="component" value="Unassembled WGS sequence"/>
</dbReference>
<reference evidence="1 2" key="1">
    <citation type="submission" date="2024-02" db="EMBL/GenBank/DDBJ databases">
        <title>De novo assembly and annotation of 12 fungi associated with fruit tree decline syndrome in Ontario, Canada.</title>
        <authorList>
            <person name="Sulman M."/>
            <person name="Ellouze W."/>
            <person name="Ilyukhin E."/>
        </authorList>
    </citation>
    <scope>NUCLEOTIDE SEQUENCE [LARGE SCALE GENOMIC DNA]</scope>
    <source>
        <strain evidence="1 2">M1-105</strain>
    </source>
</reference>
<gene>
    <name evidence="1" type="primary">EFM5_2</name>
    <name evidence="1" type="ORF">SLS56_011143</name>
</gene>
<evidence type="ECO:0000313" key="1">
    <source>
        <dbReference type="EMBL" id="KAL1617101.1"/>
    </source>
</evidence>
<dbReference type="EMBL" id="JAJVDC020000242">
    <property type="protein sequence ID" value="KAL1617101.1"/>
    <property type="molecule type" value="Genomic_DNA"/>
</dbReference>
<organism evidence="1 2">
    <name type="scientific">Neofusicoccum ribis</name>
    <dbReference type="NCBI Taxonomy" id="45134"/>
    <lineage>
        <taxon>Eukaryota</taxon>
        <taxon>Fungi</taxon>
        <taxon>Dikarya</taxon>
        <taxon>Ascomycota</taxon>
        <taxon>Pezizomycotina</taxon>
        <taxon>Dothideomycetes</taxon>
        <taxon>Dothideomycetes incertae sedis</taxon>
        <taxon>Botryosphaeriales</taxon>
        <taxon>Botryosphaeriaceae</taxon>
        <taxon>Neofusicoccum</taxon>
    </lineage>
</organism>
<proteinExistence type="predicted"/>
<sequence>MGSIQDDDDVPQLSAHALGALQEFLGERDERAKKFEELKSAAEDEFDESKQPLSMEAFTEDWNASQFWAR</sequence>
<name>A0ABR3SD05_9PEZI</name>
<keyword evidence="2" id="KW-1185">Reference proteome</keyword>